<evidence type="ECO:0008006" key="11">
    <source>
        <dbReference type="Google" id="ProtNLM"/>
    </source>
</evidence>
<gene>
    <name evidence="7" type="ORF">BGI27_14250</name>
    <name evidence="8" type="ORF">CGU29_13780</name>
</gene>
<accession>A0A272EPC9</accession>
<dbReference type="RefSeq" id="WP_095525520.1">
    <property type="nucleotide sequence ID" value="NZ_MDUX01000056.1"/>
</dbReference>
<feature type="transmembrane region" description="Helical" evidence="6">
    <location>
        <begin position="183"/>
        <end position="206"/>
    </location>
</feature>
<dbReference type="Pfam" id="PF01943">
    <property type="entry name" value="Polysacc_synt"/>
    <property type="match status" value="1"/>
</dbReference>
<keyword evidence="3 6" id="KW-0812">Transmembrane</keyword>
<evidence type="ECO:0000256" key="1">
    <source>
        <dbReference type="ARBA" id="ARBA00004651"/>
    </source>
</evidence>
<feature type="transmembrane region" description="Helical" evidence="6">
    <location>
        <begin position="46"/>
        <end position="73"/>
    </location>
</feature>
<sequence>MNAKTTSQRVRQSMFSLLIGRPLSAVGGLLLLILLSRFLAPVEYGGYFAAWALIEIVVLASNCGLLHAVYRFVHASESLSGEIRPSGPVWRLFGWRVLSLALPALLLCLLSPSWLIERGLASALAACVPWLAAIMLAEGLARFIEAIFDSMLCQGRSQLTLTLRTLLRLGGVALLLMQGPLTLVGVLLVEVFATAAGALIGLGLLVQLWFKSAVASSATAAPDLRRMVRFSLPAYAAQVLGLGYGPDALKLVLAGVAGSAVLAVFGFAYSLAAVVQRYMPANLLAGVFRPVFVAAARREDAATVLPGLVGLCVKLNWLLILPLLAAAVLGGDRVLSLVSGGAYPQAGITLALILAGLLMVAVHQTLSLYCLAREDSWPPLFATAASLVALPAGIWLAKTWGAAGIALAFGLSELVWSVVCYGILRHRQGILRGIDFGGLARMLLAVLLALCPWLLRDWFALDGLLLGGLAGGLALLACWLLRPFCAQELQWLQTVFPVLGRFVFIKEGAKA</sequence>
<evidence type="ECO:0000256" key="6">
    <source>
        <dbReference type="SAM" id="Phobius"/>
    </source>
</evidence>
<name>A0A272EPC9_9RHOO</name>
<evidence type="ECO:0000313" key="7">
    <source>
        <dbReference type="EMBL" id="KAF7598260.1"/>
    </source>
</evidence>
<dbReference type="PANTHER" id="PTHR30250:SF11">
    <property type="entry name" value="O-ANTIGEN TRANSPORTER-RELATED"/>
    <property type="match status" value="1"/>
</dbReference>
<comment type="subcellular location">
    <subcellularLocation>
        <location evidence="1">Cell membrane</location>
        <topology evidence="1">Multi-pass membrane protein</topology>
    </subcellularLocation>
</comment>
<feature type="transmembrane region" description="Helical" evidence="6">
    <location>
        <begin position="161"/>
        <end position="177"/>
    </location>
</feature>
<feature type="transmembrane region" description="Helical" evidence="6">
    <location>
        <begin position="93"/>
        <end position="114"/>
    </location>
</feature>
<evidence type="ECO:0000256" key="2">
    <source>
        <dbReference type="ARBA" id="ARBA00022475"/>
    </source>
</evidence>
<evidence type="ECO:0000313" key="10">
    <source>
        <dbReference type="Proteomes" id="UP000623509"/>
    </source>
</evidence>
<evidence type="ECO:0000256" key="4">
    <source>
        <dbReference type="ARBA" id="ARBA00022989"/>
    </source>
</evidence>
<evidence type="ECO:0000313" key="9">
    <source>
        <dbReference type="Proteomes" id="UP000216107"/>
    </source>
</evidence>
<feature type="transmembrane region" description="Helical" evidence="6">
    <location>
        <begin position="403"/>
        <end position="424"/>
    </location>
</feature>
<feature type="transmembrane region" description="Helical" evidence="6">
    <location>
        <begin position="379"/>
        <end position="397"/>
    </location>
</feature>
<feature type="transmembrane region" description="Helical" evidence="6">
    <location>
        <begin position="436"/>
        <end position="455"/>
    </location>
</feature>
<proteinExistence type="predicted"/>
<feature type="transmembrane region" description="Helical" evidence="6">
    <location>
        <begin position="251"/>
        <end position="275"/>
    </location>
</feature>
<dbReference type="Proteomes" id="UP000216107">
    <property type="component" value="Unassembled WGS sequence"/>
</dbReference>
<feature type="transmembrane region" description="Helical" evidence="6">
    <location>
        <begin position="227"/>
        <end position="245"/>
    </location>
</feature>
<dbReference type="GO" id="GO:0005886">
    <property type="term" value="C:plasma membrane"/>
    <property type="evidence" value="ECO:0007669"/>
    <property type="project" value="UniProtKB-SubCell"/>
</dbReference>
<dbReference type="OrthoDB" id="8573819at2"/>
<dbReference type="InterPro" id="IPR050833">
    <property type="entry name" value="Poly_Biosynth_Transport"/>
</dbReference>
<dbReference type="InterPro" id="IPR002797">
    <property type="entry name" value="Polysacc_synth"/>
</dbReference>
<feature type="transmembrane region" description="Helical" evidence="6">
    <location>
        <begin position="348"/>
        <end position="372"/>
    </location>
</feature>
<comment type="caution">
    <text evidence="8">The sequence shown here is derived from an EMBL/GenBank/DDBJ whole genome shotgun (WGS) entry which is preliminary data.</text>
</comment>
<organism evidence="8 9">
    <name type="scientific">Candidatus Dactylopiibacterium carminicum</name>
    <dbReference type="NCBI Taxonomy" id="857335"/>
    <lineage>
        <taxon>Bacteria</taxon>
        <taxon>Pseudomonadati</taxon>
        <taxon>Pseudomonadota</taxon>
        <taxon>Betaproteobacteria</taxon>
        <taxon>Rhodocyclales</taxon>
        <taxon>Rhodocyclaceae</taxon>
        <taxon>Candidatus Dactylopiibacterium</taxon>
    </lineage>
</organism>
<feature type="transmembrane region" description="Helical" evidence="6">
    <location>
        <begin position="304"/>
        <end position="328"/>
    </location>
</feature>
<dbReference type="Proteomes" id="UP000623509">
    <property type="component" value="Unassembled WGS sequence"/>
</dbReference>
<dbReference type="AlphaFoldDB" id="A0A272EPC9"/>
<dbReference type="EMBL" id="NMRN01000053">
    <property type="protein sequence ID" value="PAS91941.1"/>
    <property type="molecule type" value="Genomic_DNA"/>
</dbReference>
<feature type="transmembrane region" description="Helical" evidence="6">
    <location>
        <begin position="21"/>
        <end position="40"/>
    </location>
</feature>
<protein>
    <recommendedName>
        <fullName evidence="11">Polysaccharide biosynthesis protein</fullName>
    </recommendedName>
</protein>
<reference evidence="7 10" key="1">
    <citation type="submission" date="2016-08" db="EMBL/GenBank/DDBJ databases">
        <title>Candidatus Dactylopiibacterium carminicum genome sequence.</title>
        <authorList>
            <person name="Ramirez-Puebla S.T."/>
            <person name="Ormeno-Orrillo E."/>
            <person name="Vera-Ponce De Leon A."/>
            <person name="Luis L."/>
            <person name="Sanchez-Flores A."/>
            <person name="Monica R."/>
            <person name="Martinez-Romero E."/>
        </authorList>
    </citation>
    <scope>NUCLEOTIDE SEQUENCE [LARGE SCALE GENOMIC DNA]</scope>
    <source>
        <strain evidence="7">END1</strain>
    </source>
</reference>
<evidence type="ECO:0000256" key="5">
    <source>
        <dbReference type="ARBA" id="ARBA00023136"/>
    </source>
</evidence>
<keyword evidence="4 6" id="KW-1133">Transmembrane helix</keyword>
<keyword evidence="10" id="KW-1185">Reference proteome</keyword>
<evidence type="ECO:0000256" key="3">
    <source>
        <dbReference type="ARBA" id="ARBA00022692"/>
    </source>
</evidence>
<dbReference type="EMBL" id="MDUX01000056">
    <property type="protein sequence ID" value="KAF7598260.1"/>
    <property type="molecule type" value="Genomic_DNA"/>
</dbReference>
<keyword evidence="2" id="KW-1003">Cell membrane</keyword>
<keyword evidence="5 6" id="KW-0472">Membrane</keyword>
<dbReference type="PANTHER" id="PTHR30250">
    <property type="entry name" value="PST FAMILY PREDICTED COLANIC ACID TRANSPORTER"/>
    <property type="match status" value="1"/>
</dbReference>
<evidence type="ECO:0000313" key="8">
    <source>
        <dbReference type="EMBL" id="PAS91941.1"/>
    </source>
</evidence>
<reference evidence="8 9" key="2">
    <citation type="submission" date="2017-07" db="EMBL/GenBank/DDBJ databases">
        <title>Candidatus Dactylopiibacterium carminicum, a nitrogen-fixing symbiont of the cochineal insect Dactylopius coccus and Dactylopius opuntiae (Hemiptera: Coccoidea: Dactylopiidae).</title>
        <authorList>
            <person name="Vera A."/>
        </authorList>
    </citation>
    <scope>NUCLEOTIDE SEQUENCE [LARGE SCALE GENOMIC DNA]</scope>
    <source>
        <strain evidence="8 9">NFDCM</strain>
    </source>
</reference>
<feature type="transmembrane region" description="Helical" evidence="6">
    <location>
        <begin position="461"/>
        <end position="481"/>
    </location>
</feature>
<feature type="transmembrane region" description="Helical" evidence="6">
    <location>
        <begin position="120"/>
        <end position="141"/>
    </location>
</feature>